<dbReference type="AlphaFoldDB" id="A0AAD5WIA9"/>
<reference evidence="1" key="1">
    <citation type="submission" date="2021-06" db="EMBL/GenBank/DDBJ databases">
        <title>Parelaphostrongylus tenuis whole genome reference sequence.</title>
        <authorList>
            <person name="Garwood T.J."/>
            <person name="Larsen P.A."/>
            <person name="Fountain-Jones N.M."/>
            <person name="Garbe J.R."/>
            <person name="Macchietto M.G."/>
            <person name="Kania S.A."/>
            <person name="Gerhold R.W."/>
            <person name="Richards J.E."/>
            <person name="Wolf T.M."/>
        </authorList>
    </citation>
    <scope>NUCLEOTIDE SEQUENCE</scope>
    <source>
        <strain evidence="1">MNPRO001-30</strain>
        <tissue evidence="1">Meninges</tissue>
    </source>
</reference>
<evidence type="ECO:0000313" key="2">
    <source>
        <dbReference type="Proteomes" id="UP001196413"/>
    </source>
</evidence>
<accession>A0AAD5WIA9</accession>
<sequence length="92" mass="10443">MLMVKLALMRTPTVGHGSASLWKNNVTSAITINESKAESFCAIINRAIDTHQSTHTPSRQERRAEYEIYFPSKLQSNRKFVLKTDTVDFAEI</sequence>
<comment type="caution">
    <text evidence="1">The sequence shown here is derived from an EMBL/GenBank/DDBJ whole genome shotgun (WGS) entry which is preliminary data.</text>
</comment>
<keyword evidence="2" id="KW-1185">Reference proteome</keyword>
<proteinExistence type="predicted"/>
<protein>
    <submittedName>
        <fullName evidence="1">Uncharacterized protein</fullName>
    </submittedName>
</protein>
<dbReference type="EMBL" id="JAHQIW010006994">
    <property type="protein sequence ID" value="KAJ1371524.1"/>
    <property type="molecule type" value="Genomic_DNA"/>
</dbReference>
<name>A0AAD5WIA9_PARTN</name>
<evidence type="ECO:0000313" key="1">
    <source>
        <dbReference type="EMBL" id="KAJ1371524.1"/>
    </source>
</evidence>
<dbReference type="Proteomes" id="UP001196413">
    <property type="component" value="Unassembled WGS sequence"/>
</dbReference>
<gene>
    <name evidence="1" type="ORF">KIN20_033489</name>
</gene>
<organism evidence="1 2">
    <name type="scientific">Parelaphostrongylus tenuis</name>
    <name type="common">Meningeal worm</name>
    <dbReference type="NCBI Taxonomy" id="148309"/>
    <lineage>
        <taxon>Eukaryota</taxon>
        <taxon>Metazoa</taxon>
        <taxon>Ecdysozoa</taxon>
        <taxon>Nematoda</taxon>
        <taxon>Chromadorea</taxon>
        <taxon>Rhabditida</taxon>
        <taxon>Rhabditina</taxon>
        <taxon>Rhabditomorpha</taxon>
        <taxon>Strongyloidea</taxon>
        <taxon>Metastrongylidae</taxon>
        <taxon>Parelaphostrongylus</taxon>
    </lineage>
</organism>